<dbReference type="InterPro" id="IPR048647">
    <property type="entry name" value="RlmA_N"/>
</dbReference>
<feature type="binding site" evidence="2">
    <location>
        <begin position="94"/>
        <end position="95"/>
    </location>
    <ligand>
        <name>S-adenosyl-L-methionine</name>
        <dbReference type="ChEBI" id="CHEBI:59789"/>
    </ligand>
</feature>
<dbReference type="PIRSF" id="PIRSF018249">
    <property type="entry name" value="MyrA_prd"/>
    <property type="match status" value="1"/>
</dbReference>
<feature type="binding site" evidence="1">
    <location>
        <position position="26"/>
    </location>
    <ligand>
        <name>Zn(2+)</name>
        <dbReference type="ChEBI" id="CHEBI:29105"/>
    </ligand>
</feature>
<keyword evidence="2" id="KW-0949">S-adenosyl-L-methionine</keyword>
<dbReference type="EMBL" id="LT629787">
    <property type="protein sequence ID" value="SDT92943.1"/>
    <property type="molecule type" value="Genomic_DNA"/>
</dbReference>
<dbReference type="InterPro" id="IPR029063">
    <property type="entry name" value="SAM-dependent_MTases_sf"/>
</dbReference>
<accession>A0A1H2ED38</accession>
<keyword evidence="6" id="KW-1185">Reference proteome</keyword>
<dbReference type="CDD" id="cd02440">
    <property type="entry name" value="AdoMet_MTases"/>
    <property type="match status" value="1"/>
</dbReference>
<dbReference type="GO" id="GO:0046872">
    <property type="term" value="F:metal ion binding"/>
    <property type="evidence" value="ECO:0007669"/>
    <property type="project" value="UniProtKB-KW"/>
</dbReference>
<dbReference type="OrthoDB" id="108476at2"/>
<sequence>MLQLICPHCQAPLQQNERQWRCDNNHSYDQARQGYLNLLLVQHKNSRNPGDTPQMLACRQAFLDAGHYQPVSDAINSLFADLPEGNLVDIGCGEGYYLDRLARSLPALESGGLDISKNAVVKASKRNRDVRWLVASSARLPFAEHSVDALLCVFSPWQWDACLTVLKPGGRLLLVGPHSDHLLALRRGLYPEVHPTPPLIKELPENLSVVSQQTLRYPLSLSATDLANLIGMTPHGFRSQQERQTQLIEQGVPGLEVAMDLIMLQRH</sequence>
<feature type="binding site" evidence="2">
    <location>
        <position position="68"/>
    </location>
    <ligand>
        <name>S-adenosyl-L-methionine</name>
        <dbReference type="ChEBI" id="CHEBI:59789"/>
    </ligand>
</feature>
<feature type="binding site" evidence="2">
    <location>
        <position position="181"/>
    </location>
    <ligand>
        <name>S-adenosyl-L-methionine</name>
        <dbReference type="ChEBI" id="CHEBI:59789"/>
    </ligand>
</feature>
<keyword evidence="1" id="KW-0479">Metal-binding</keyword>
<evidence type="ECO:0000313" key="5">
    <source>
        <dbReference type="EMBL" id="SDT92943.1"/>
    </source>
</evidence>
<dbReference type="Gene3D" id="3.40.50.150">
    <property type="entry name" value="Vaccinia Virus protein VP39"/>
    <property type="match status" value="1"/>
</dbReference>
<evidence type="ECO:0000259" key="4">
    <source>
        <dbReference type="Pfam" id="PF21302"/>
    </source>
</evidence>
<keyword evidence="1" id="KW-0862">Zinc</keyword>
<dbReference type="RefSeq" id="WP_092383987.1">
    <property type="nucleotide sequence ID" value="NZ_LT629787.1"/>
</dbReference>
<dbReference type="Proteomes" id="UP000243924">
    <property type="component" value="Chromosome I"/>
</dbReference>
<evidence type="ECO:0000256" key="2">
    <source>
        <dbReference type="PIRSR" id="PIRSR018249-2"/>
    </source>
</evidence>
<dbReference type="PANTHER" id="PTHR43591:SF24">
    <property type="entry name" value="2-METHOXY-6-POLYPRENYL-1,4-BENZOQUINOL METHYLASE, MITOCHONDRIAL"/>
    <property type="match status" value="1"/>
</dbReference>
<protein>
    <submittedName>
        <fullName evidence="5">23S rRNA m(1)G-745 methyltransferase</fullName>
    </submittedName>
</protein>
<feature type="binding site" evidence="1">
    <location>
        <position position="22"/>
    </location>
    <ligand>
        <name>Zn(2+)</name>
        <dbReference type="ChEBI" id="CHEBI:29105"/>
    </ligand>
</feature>
<feature type="domain" description="Methyltransferase" evidence="3">
    <location>
        <begin position="88"/>
        <end position="170"/>
    </location>
</feature>
<keyword evidence="5" id="KW-0489">Methyltransferase</keyword>
<proteinExistence type="predicted"/>
<reference evidence="6" key="1">
    <citation type="submission" date="2016-10" db="EMBL/GenBank/DDBJ databases">
        <authorList>
            <person name="Varghese N."/>
            <person name="Submissions S."/>
        </authorList>
    </citation>
    <scope>NUCLEOTIDE SEQUENCE [LARGE SCALE GENOMIC DNA]</scope>
    <source>
        <strain evidence="6">CECT 8338</strain>
    </source>
</reference>
<name>A0A1H2ED38_9GAMM</name>
<dbReference type="STRING" id="1434072.SAMN05216210_0593"/>
<gene>
    <name evidence="5" type="ORF">SAMN05216210_0593</name>
</gene>
<dbReference type="InterPro" id="IPR016718">
    <property type="entry name" value="rRNA_m1G-MeTrfase_A_prd"/>
</dbReference>
<dbReference type="InterPro" id="IPR041698">
    <property type="entry name" value="Methyltransf_25"/>
</dbReference>
<dbReference type="Pfam" id="PF13649">
    <property type="entry name" value="Methyltransf_25"/>
    <property type="match status" value="1"/>
</dbReference>
<evidence type="ECO:0000313" key="6">
    <source>
        <dbReference type="Proteomes" id="UP000243924"/>
    </source>
</evidence>
<dbReference type="PANTHER" id="PTHR43591">
    <property type="entry name" value="METHYLTRANSFERASE"/>
    <property type="match status" value="1"/>
</dbReference>
<evidence type="ECO:0000256" key="1">
    <source>
        <dbReference type="PIRSR" id="PIRSR018249-1"/>
    </source>
</evidence>
<dbReference type="GO" id="GO:0032259">
    <property type="term" value="P:methylation"/>
    <property type="evidence" value="ECO:0007669"/>
    <property type="project" value="UniProtKB-KW"/>
</dbReference>
<feature type="domain" description="23S rRNA (guanine(745)-N(1))-methyltransferase N-terminal" evidence="4">
    <location>
        <begin position="5"/>
        <end position="47"/>
    </location>
</feature>
<dbReference type="Pfam" id="PF21302">
    <property type="entry name" value="Zn_ribbon_RlmA"/>
    <property type="match status" value="1"/>
</dbReference>
<evidence type="ECO:0000259" key="3">
    <source>
        <dbReference type="Pfam" id="PF13649"/>
    </source>
</evidence>
<keyword evidence="5" id="KW-0808">Transferase</keyword>
<organism evidence="5 6">
    <name type="scientific">Halopseudomonas salegens</name>
    <dbReference type="NCBI Taxonomy" id="1434072"/>
    <lineage>
        <taxon>Bacteria</taxon>
        <taxon>Pseudomonadati</taxon>
        <taxon>Pseudomonadota</taxon>
        <taxon>Gammaproteobacteria</taxon>
        <taxon>Pseudomonadales</taxon>
        <taxon>Pseudomonadaceae</taxon>
        <taxon>Halopseudomonas</taxon>
    </lineage>
</organism>
<dbReference type="AlphaFoldDB" id="A0A1H2ED38"/>
<dbReference type="SUPFAM" id="SSF53335">
    <property type="entry name" value="S-adenosyl-L-methionine-dependent methyltransferases"/>
    <property type="match status" value="1"/>
</dbReference>
<dbReference type="GO" id="GO:0008168">
    <property type="term" value="F:methyltransferase activity"/>
    <property type="evidence" value="ECO:0007669"/>
    <property type="project" value="UniProtKB-KW"/>
</dbReference>